<evidence type="ECO:0000313" key="3">
    <source>
        <dbReference type="EMBL" id="MCZ0703548.1"/>
    </source>
</evidence>
<proteinExistence type="predicted"/>
<feature type="transmembrane region" description="Helical" evidence="1">
    <location>
        <begin position="163"/>
        <end position="182"/>
    </location>
</feature>
<sequence>MTDIFPDIPRIYTALAEWLACLVYISILRRKIVGWRLGAFLVGGLVLQSAFLVVTRDLPLPFWIPSMIIAIGMMFLLIYLSCDITITEAGYFTVKAFVAAELVASFQWQVQYYLWYDTNSNLLLEVLLLIIMYGGVFFVIWMLEKRHIPDNGRLNVNKRELRATVVIGVAVFVISNLSFVTSRTPFSGQYAQEILNIRTLVDLGGFAILFAYHIQINEIRIKRELEAVQNILKNQYLQYQQSKESVEIINYKYHDLKNQIIALRAEEDPEKRNAYLTKMEEDIQAFAAQYKTGNKVLDTLLASKNMYCIKNGITLTCVADGTLLNGMDVMDICTIFGNALDNAIEYEKKVEDKEKRLIHVSVFAQKTFFMIRVENYFEGNLELEGDLPLTTKKDKYYHGYGLKSIRYSVQKYDGVAKVDQKNNWFELKILIPMLTQKEK</sequence>
<feature type="transmembrane region" description="Helical" evidence="1">
    <location>
        <begin position="12"/>
        <end position="28"/>
    </location>
</feature>
<evidence type="ECO:0000259" key="2">
    <source>
        <dbReference type="Pfam" id="PF14501"/>
    </source>
</evidence>
<dbReference type="InterPro" id="IPR036890">
    <property type="entry name" value="HATPase_C_sf"/>
</dbReference>
<keyword evidence="1" id="KW-0812">Transmembrane</keyword>
<dbReference type="PANTHER" id="PTHR40448">
    <property type="entry name" value="TWO-COMPONENT SENSOR HISTIDINE KINASE"/>
    <property type="match status" value="1"/>
</dbReference>
<evidence type="ECO:0000256" key="1">
    <source>
        <dbReference type="SAM" id="Phobius"/>
    </source>
</evidence>
<gene>
    <name evidence="3" type="ORF">OWO01_09990</name>
</gene>
<dbReference type="Proteomes" id="UP001084197">
    <property type="component" value="Unassembled WGS sequence"/>
</dbReference>
<feature type="transmembrane region" description="Helical" evidence="1">
    <location>
        <begin position="194"/>
        <end position="214"/>
    </location>
</feature>
<organism evidence="3 4">
    <name type="scientific">Natronobacillus azotifigens</name>
    <dbReference type="NCBI Taxonomy" id="472978"/>
    <lineage>
        <taxon>Bacteria</taxon>
        <taxon>Bacillati</taxon>
        <taxon>Bacillota</taxon>
        <taxon>Bacilli</taxon>
        <taxon>Bacillales</taxon>
        <taxon>Bacillaceae</taxon>
        <taxon>Natronobacillus</taxon>
    </lineage>
</organism>
<protein>
    <submittedName>
        <fullName evidence="3">GHKL domain-containing protein</fullName>
    </submittedName>
</protein>
<dbReference type="AlphaFoldDB" id="A0A9J6RDY3"/>
<feature type="domain" description="Sensor histidine kinase NatK-like C-terminal" evidence="2">
    <location>
        <begin position="327"/>
        <end position="432"/>
    </location>
</feature>
<keyword evidence="1" id="KW-1133">Transmembrane helix</keyword>
<dbReference type="GO" id="GO:0042802">
    <property type="term" value="F:identical protein binding"/>
    <property type="evidence" value="ECO:0007669"/>
    <property type="project" value="TreeGrafter"/>
</dbReference>
<evidence type="ECO:0000313" key="4">
    <source>
        <dbReference type="Proteomes" id="UP001084197"/>
    </source>
</evidence>
<accession>A0A9J6RDY3</accession>
<feature type="transmembrane region" description="Helical" evidence="1">
    <location>
        <begin position="60"/>
        <end position="80"/>
    </location>
</feature>
<dbReference type="Gene3D" id="3.30.565.10">
    <property type="entry name" value="Histidine kinase-like ATPase, C-terminal domain"/>
    <property type="match status" value="1"/>
</dbReference>
<dbReference type="Pfam" id="PF14501">
    <property type="entry name" value="HATPase_c_5"/>
    <property type="match status" value="1"/>
</dbReference>
<reference evidence="3" key="1">
    <citation type="submission" date="2022-11" db="EMBL/GenBank/DDBJ databases">
        <title>WGS of Natronobacillus azotifigens 24KS-1, an anaerobic diazotrophic haloalkaliphile from soda-rich habitats.</title>
        <authorList>
            <person name="Sorokin D.Y."/>
            <person name="Merkel A.Y."/>
        </authorList>
    </citation>
    <scope>NUCLEOTIDE SEQUENCE</scope>
    <source>
        <strain evidence="3">24KS-1</strain>
    </source>
</reference>
<dbReference type="EMBL" id="JAPRAT010000018">
    <property type="protein sequence ID" value="MCZ0703548.1"/>
    <property type="molecule type" value="Genomic_DNA"/>
</dbReference>
<feature type="transmembrane region" description="Helical" evidence="1">
    <location>
        <begin position="122"/>
        <end position="143"/>
    </location>
</feature>
<comment type="caution">
    <text evidence="3">The sequence shown here is derived from an EMBL/GenBank/DDBJ whole genome shotgun (WGS) entry which is preliminary data.</text>
</comment>
<dbReference type="RefSeq" id="WP_268780312.1">
    <property type="nucleotide sequence ID" value="NZ_JAPRAT010000018.1"/>
</dbReference>
<dbReference type="InterPro" id="IPR032834">
    <property type="entry name" value="NatK-like_C"/>
</dbReference>
<feature type="transmembrane region" description="Helical" evidence="1">
    <location>
        <begin position="35"/>
        <end position="54"/>
    </location>
</feature>
<name>A0A9J6RDY3_9BACI</name>
<keyword evidence="4" id="KW-1185">Reference proteome</keyword>
<dbReference type="PANTHER" id="PTHR40448:SF1">
    <property type="entry name" value="TWO-COMPONENT SENSOR HISTIDINE KINASE"/>
    <property type="match status" value="1"/>
</dbReference>
<dbReference type="CDD" id="cd16935">
    <property type="entry name" value="HATPase_AgrC-ComD-like"/>
    <property type="match status" value="1"/>
</dbReference>
<keyword evidence="1" id="KW-0472">Membrane</keyword>
<dbReference type="SUPFAM" id="SSF55874">
    <property type="entry name" value="ATPase domain of HSP90 chaperone/DNA topoisomerase II/histidine kinase"/>
    <property type="match status" value="1"/>
</dbReference>